<comment type="caution">
    <text evidence="1">The sequence shown here is derived from an EMBL/GenBank/DDBJ whole genome shotgun (WGS) entry which is preliminary data.</text>
</comment>
<reference evidence="1 2" key="1">
    <citation type="submission" date="2019-03" db="EMBL/GenBank/DDBJ databases">
        <title>Single cell metagenomics reveals metabolic interactions within the superorganism composed of flagellate Streblomastix strix and complex community of Bacteroidetes bacteria on its surface.</title>
        <authorList>
            <person name="Treitli S.C."/>
            <person name="Kolisko M."/>
            <person name="Husnik F."/>
            <person name="Keeling P."/>
            <person name="Hampl V."/>
        </authorList>
    </citation>
    <scope>NUCLEOTIDE SEQUENCE [LARGE SCALE GENOMIC DNA]</scope>
    <source>
        <strain evidence="1">ST1C</strain>
    </source>
</reference>
<dbReference type="EMBL" id="SNRW01028849">
    <property type="protein sequence ID" value="KAA6359143.1"/>
    <property type="molecule type" value="Genomic_DNA"/>
</dbReference>
<dbReference type="Proteomes" id="UP000324800">
    <property type="component" value="Unassembled WGS sequence"/>
</dbReference>
<organism evidence="1 2">
    <name type="scientific">Streblomastix strix</name>
    <dbReference type="NCBI Taxonomy" id="222440"/>
    <lineage>
        <taxon>Eukaryota</taxon>
        <taxon>Metamonada</taxon>
        <taxon>Preaxostyla</taxon>
        <taxon>Oxymonadida</taxon>
        <taxon>Streblomastigidae</taxon>
        <taxon>Streblomastix</taxon>
    </lineage>
</organism>
<gene>
    <name evidence="1" type="ORF">EZS28_045330</name>
</gene>
<name>A0A5J4TMX6_9EUKA</name>
<evidence type="ECO:0000313" key="2">
    <source>
        <dbReference type="Proteomes" id="UP000324800"/>
    </source>
</evidence>
<dbReference type="AlphaFoldDB" id="A0A5J4TMX6"/>
<proteinExistence type="predicted"/>
<accession>A0A5J4TMX6</accession>
<protein>
    <submittedName>
        <fullName evidence="1">Uncharacterized protein</fullName>
    </submittedName>
</protein>
<sequence length="108" mass="12741">MEQNDKFQSMMNNMMNELQGHSDEDEAMKLRMEILIRLSHEEQQRVKRDFGSQMRLTSIFESQMQGKITEQNNNAIHIDTGWDFGSGTGEQQDEFQEDFVNDSQYLEI</sequence>
<evidence type="ECO:0000313" key="1">
    <source>
        <dbReference type="EMBL" id="KAA6359143.1"/>
    </source>
</evidence>